<dbReference type="Gene3D" id="3.40.190.10">
    <property type="entry name" value="Periplasmic binding protein-like II"/>
    <property type="match status" value="2"/>
</dbReference>
<organism evidence="6 7">
    <name type="scientific">Mesorhizobium plurifarium</name>
    <dbReference type="NCBI Taxonomy" id="69974"/>
    <lineage>
        <taxon>Bacteria</taxon>
        <taxon>Pseudomonadati</taxon>
        <taxon>Pseudomonadota</taxon>
        <taxon>Alphaproteobacteria</taxon>
        <taxon>Hyphomicrobiales</taxon>
        <taxon>Phyllobacteriaceae</taxon>
        <taxon>Mesorhizobium</taxon>
    </lineage>
</organism>
<name>A0A090DED2_MESPL</name>
<feature type="domain" description="HTH lysR-type" evidence="5">
    <location>
        <begin position="1"/>
        <end position="58"/>
    </location>
</feature>
<dbReference type="Pfam" id="PF00126">
    <property type="entry name" value="HTH_1"/>
    <property type="match status" value="1"/>
</dbReference>
<dbReference type="EMBL" id="CCMZ01000003">
    <property type="protein sequence ID" value="CDX11769.1"/>
    <property type="molecule type" value="Genomic_DNA"/>
</dbReference>
<dbReference type="InterPro" id="IPR000847">
    <property type="entry name" value="LysR_HTH_N"/>
</dbReference>
<reference evidence="7" key="1">
    <citation type="submission" date="2014-08" db="EMBL/GenBank/DDBJ databases">
        <authorList>
            <person name="Moulin L."/>
        </authorList>
    </citation>
    <scope>NUCLEOTIDE SEQUENCE [LARGE SCALE GENOMIC DNA]</scope>
</reference>
<evidence type="ECO:0000256" key="1">
    <source>
        <dbReference type="ARBA" id="ARBA00009437"/>
    </source>
</evidence>
<dbReference type="GO" id="GO:0003700">
    <property type="term" value="F:DNA-binding transcription factor activity"/>
    <property type="evidence" value="ECO:0007669"/>
    <property type="project" value="InterPro"/>
</dbReference>
<sequence>MDIHHIRYFLAVCETRNFTRAGEKCNVTQPALSRAIQQLEDEVGGFLFRRERNLTHLTDLGALLRPRFQQILDEVTGVRQEASRFLCLENANLKVGVMCTIGPRRFTGLLADFNRRQQGIQLQLVEGVPASLSQLLEAGEIDVAIMASSNSFPERFDVTPLYRERFVLAFPNGHRLARNDNVAISELDGENYLRRLNCEYRDYLAGLCNERGVKLRISYASEREDWIQNMVSGGLGICFIPEFSAVIPGLQIRPVIDPEVWREVSLVVVAGRRFSPATSTFVNSVKAHSWPESGIDLSARKTAA</sequence>
<keyword evidence="4" id="KW-0804">Transcription</keyword>
<accession>A0A090DED2</accession>
<evidence type="ECO:0000259" key="5">
    <source>
        <dbReference type="PROSITE" id="PS50931"/>
    </source>
</evidence>
<keyword evidence="7" id="KW-1185">Reference proteome</keyword>
<evidence type="ECO:0000256" key="4">
    <source>
        <dbReference type="ARBA" id="ARBA00023163"/>
    </source>
</evidence>
<dbReference type="CDD" id="cd05466">
    <property type="entry name" value="PBP2_LTTR_substrate"/>
    <property type="match status" value="1"/>
</dbReference>
<evidence type="ECO:0000256" key="2">
    <source>
        <dbReference type="ARBA" id="ARBA00023015"/>
    </source>
</evidence>
<dbReference type="InterPro" id="IPR036390">
    <property type="entry name" value="WH_DNA-bd_sf"/>
</dbReference>
<dbReference type="SUPFAM" id="SSF46785">
    <property type="entry name" value="Winged helix' DNA-binding domain"/>
    <property type="match status" value="1"/>
</dbReference>
<dbReference type="PRINTS" id="PR00039">
    <property type="entry name" value="HTHLYSR"/>
</dbReference>
<evidence type="ECO:0000313" key="7">
    <source>
        <dbReference type="Proteomes" id="UP000045285"/>
    </source>
</evidence>
<dbReference type="Proteomes" id="UP000045285">
    <property type="component" value="Unassembled WGS sequence"/>
</dbReference>
<dbReference type="GO" id="GO:0032993">
    <property type="term" value="C:protein-DNA complex"/>
    <property type="evidence" value="ECO:0007669"/>
    <property type="project" value="TreeGrafter"/>
</dbReference>
<dbReference type="Pfam" id="PF03466">
    <property type="entry name" value="LysR_substrate"/>
    <property type="match status" value="1"/>
</dbReference>
<gene>
    <name evidence="6" type="ORF">MPL3356_110152</name>
</gene>
<proteinExistence type="inferred from homology"/>
<dbReference type="InterPro" id="IPR005119">
    <property type="entry name" value="LysR_subst-bd"/>
</dbReference>
<dbReference type="Gene3D" id="1.10.10.10">
    <property type="entry name" value="Winged helix-like DNA-binding domain superfamily/Winged helix DNA-binding domain"/>
    <property type="match status" value="1"/>
</dbReference>
<protein>
    <submittedName>
        <fullName evidence="6">Transcriptional regulator</fullName>
    </submittedName>
</protein>
<evidence type="ECO:0000313" key="6">
    <source>
        <dbReference type="EMBL" id="CDX11769.1"/>
    </source>
</evidence>
<comment type="similarity">
    <text evidence="1">Belongs to the LysR transcriptional regulatory family.</text>
</comment>
<keyword evidence="3" id="KW-0238">DNA-binding</keyword>
<dbReference type="AlphaFoldDB" id="A0A090DED2"/>
<dbReference type="PANTHER" id="PTHR30346">
    <property type="entry name" value="TRANSCRIPTIONAL DUAL REGULATOR HCAR-RELATED"/>
    <property type="match status" value="1"/>
</dbReference>
<dbReference type="PROSITE" id="PS50931">
    <property type="entry name" value="HTH_LYSR"/>
    <property type="match status" value="1"/>
</dbReference>
<dbReference type="InterPro" id="IPR036388">
    <property type="entry name" value="WH-like_DNA-bd_sf"/>
</dbReference>
<evidence type="ECO:0000256" key="3">
    <source>
        <dbReference type="ARBA" id="ARBA00023125"/>
    </source>
</evidence>
<dbReference type="SUPFAM" id="SSF53850">
    <property type="entry name" value="Periplasmic binding protein-like II"/>
    <property type="match status" value="1"/>
</dbReference>
<dbReference type="GO" id="GO:0003677">
    <property type="term" value="F:DNA binding"/>
    <property type="evidence" value="ECO:0007669"/>
    <property type="project" value="UniProtKB-KW"/>
</dbReference>
<dbReference type="PANTHER" id="PTHR30346:SF28">
    <property type="entry name" value="HTH-TYPE TRANSCRIPTIONAL REGULATOR CYNR"/>
    <property type="match status" value="1"/>
</dbReference>
<keyword evidence="2" id="KW-0805">Transcription regulation</keyword>
<dbReference type="FunFam" id="1.10.10.10:FF:000001">
    <property type="entry name" value="LysR family transcriptional regulator"/>
    <property type="match status" value="1"/>
</dbReference>